<evidence type="ECO:0000256" key="1">
    <source>
        <dbReference type="SAM" id="MobiDB-lite"/>
    </source>
</evidence>
<name>A0A9P7B1V5_RHOMI</name>
<feature type="compositionally biased region" description="Basic and acidic residues" evidence="1">
    <location>
        <begin position="47"/>
        <end position="63"/>
    </location>
</feature>
<dbReference type="EMBL" id="PUHQ01000175">
    <property type="protein sequence ID" value="KAG0653810.1"/>
    <property type="molecule type" value="Genomic_DNA"/>
</dbReference>
<accession>A0A9P7B1V5</accession>
<keyword evidence="3" id="KW-1185">Reference proteome</keyword>
<feature type="compositionally biased region" description="Basic and acidic residues" evidence="1">
    <location>
        <begin position="83"/>
        <end position="93"/>
    </location>
</feature>
<comment type="caution">
    <text evidence="2">The sequence shown here is derived from an EMBL/GenBank/DDBJ whole genome shotgun (WGS) entry which is preliminary data.</text>
</comment>
<evidence type="ECO:0000313" key="3">
    <source>
        <dbReference type="Proteomes" id="UP000777482"/>
    </source>
</evidence>
<organism evidence="2 3">
    <name type="scientific">Rhodotorula mucilaginosa</name>
    <name type="common">Yeast</name>
    <name type="synonym">Rhodotorula rubra</name>
    <dbReference type="NCBI Taxonomy" id="5537"/>
    <lineage>
        <taxon>Eukaryota</taxon>
        <taxon>Fungi</taxon>
        <taxon>Dikarya</taxon>
        <taxon>Basidiomycota</taxon>
        <taxon>Pucciniomycotina</taxon>
        <taxon>Microbotryomycetes</taxon>
        <taxon>Sporidiobolales</taxon>
        <taxon>Sporidiobolaceae</taxon>
        <taxon>Rhodotorula</taxon>
    </lineage>
</organism>
<protein>
    <submittedName>
        <fullName evidence="2">Uncharacterized protein</fullName>
    </submittedName>
</protein>
<proteinExistence type="predicted"/>
<reference evidence="2 3" key="1">
    <citation type="submission" date="2020-11" db="EMBL/GenBank/DDBJ databases">
        <title>Kefir isolates.</title>
        <authorList>
            <person name="Marcisauskas S."/>
            <person name="Kim Y."/>
            <person name="Blasche S."/>
        </authorList>
    </citation>
    <scope>NUCLEOTIDE SEQUENCE [LARGE SCALE GENOMIC DNA]</scope>
    <source>
        <strain evidence="2 3">KR</strain>
    </source>
</reference>
<dbReference type="OrthoDB" id="2529962at2759"/>
<evidence type="ECO:0000313" key="2">
    <source>
        <dbReference type="EMBL" id="KAG0653810.1"/>
    </source>
</evidence>
<gene>
    <name evidence="2" type="ORF">C6P46_002205</name>
</gene>
<dbReference type="Proteomes" id="UP000777482">
    <property type="component" value="Unassembled WGS sequence"/>
</dbReference>
<sequence>MNRDIALVLIGVGVGGLVSGWFFETLGILKLSAGYGLAVIRKPPMIPEDHTGGRPKALLEEGKLSTPHGRRRRGRVGASRLAELGRSELDPHRGAHSGSSDSGSSDDTEDEVKRRRRATARALVSLPHGKSVFVTASNLIRSTARTGDVKLKRPDRCSAAVSIGAFLATRSASYFAHTLPTDREIVLDRAEPRTFAMEHSSQKVAGATVPLRHAQQTRATFRKIFNARLLLLLESTWRLLPRARPPLLLCDGMDAILAHDLVGGVSDSLAAAHHAVHDPEPRKFTQLASLSATLDSCKATYRTSFRRAAYALKLLIEYPLPLLQTGRR</sequence>
<dbReference type="AlphaFoldDB" id="A0A9P7B1V5"/>
<feature type="region of interest" description="Disordered" evidence="1">
    <location>
        <begin position="44"/>
        <end position="116"/>
    </location>
</feature>